<dbReference type="VEuPathDB" id="FungiDB:VP01_4260g2"/>
<dbReference type="AlphaFoldDB" id="A0A0L6UQD0"/>
<reference evidence="1 2" key="1">
    <citation type="submission" date="2015-08" db="EMBL/GenBank/DDBJ databases">
        <title>Next Generation Sequencing and Analysis of the Genome of Puccinia sorghi L Schw, the Causal Agent of Maize Common Rust.</title>
        <authorList>
            <person name="Rochi L."/>
            <person name="Burguener G."/>
            <person name="Darino M."/>
            <person name="Turjanski A."/>
            <person name="Kreff E."/>
            <person name="Dieguez M.J."/>
            <person name="Sacco F."/>
        </authorList>
    </citation>
    <scope>NUCLEOTIDE SEQUENCE [LARGE SCALE GENOMIC DNA]</scope>
    <source>
        <strain evidence="1 2">RO10H11247</strain>
    </source>
</reference>
<proteinExistence type="predicted"/>
<comment type="caution">
    <text evidence="1">The sequence shown here is derived from an EMBL/GenBank/DDBJ whole genome shotgun (WGS) entry which is preliminary data.</text>
</comment>
<evidence type="ECO:0008006" key="3">
    <source>
        <dbReference type="Google" id="ProtNLM"/>
    </source>
</evidence>
<dbReference type="Proteomes" id="UP000037035">
    <property type="component" value="Unassembled WGS sequence"/>
</dbReference>
<keyword evidence="2" id="KW-1185">Reference proteome</keyword>
<gene>
    <name evidence="1" type="ORF">VP01_4260g2</name>
</gene>
<dbReference type="EMBL" id="LAVV01009347">
    <property type="protein sequence ID" value="KNZ50744.1"/>
    <property type="molecule type" value="Genomic_DNA"/>
</dbReference>
<protein>
    <recommendedName>
        <fullName evidence="3">Retrovirus-related Pol polyprotein from transposon TNT 1-94</fullName>
    </recommendedName>
</protein>
<dbReference type="OrthoDB" id="3344688at2759"/>
<evidence type="ECO:0000313" key="2">
    <source>
        <dbReference type="Proteomes" id="UP000037035"/>
    </source>
</evidence>
<name>A0A0L6UQD0_9BASI</name>
<organism evidence="1 2">
    <name type="scientific">Puccinia sorghi</name>
    <dbReference type="NCBI Taxonomy" id="27349"/>
    <lineage>
        <taxon>Eukaryota</taxon>
        <taxon>Fungi</taxon>
        <taxon>Dikarya</taxon>
        <taxon>Basidiomycota</taxon>
        <taxon>Pucciniomycotina</taxon>
        <taxon>Pucciniomycetes</taxon>
        <taxon>Pucciniales</taxon>
        <taxon>Pucciniaceae</taxon>
        <taxon>Puccinia</taxon>
    </lineage>
</organism>
<sequence>MELTYDSQEVTLSQQKLIDKGLELAGILEFYPVNTPLSVGVQLKDATDLEKAEFQRLKINYQTHTGILNYLACRTRPDLAPAVSILSSFNNDPGINHWKQVIHCWKYLAAMIQKQYNISPTPLGQKILKLCCPEADQSASGNPVLWPGTARSSKISPYHRQKPNLMCYRMAYKKTCGSNSYRRLN</sequence>
<evidence type="ECO:0000313" key="1">
    <source>
        <dbReference type="EMBL" id="KNZ50744.1"/>
    </source>
</evidence>
<accession>A0A0L6UQD0</accession>